<evidence type="ECO:0000313" key="2">
    <source>
        <dbReference type="Proteomes" id="UP000460221"/>
    </source>
</evidence>
<reference evidence="1 2" key="1">
    <citation type="submission" date="2019-11" db="EMBL/GenBank/DDBJ databases">
        <authorList>
            <person name="Jiang L.-Q."/>
        </authorList>
    </citation>
    <scope>NUCLEOTIDE SEQUENCE [LARGE SCALE GENOMIC DNA]</scope>
    <source>
        <strain evidence="1 2">YIM 132087</strain>
    </source>
</reference>
<keyword evidence="2" id="KW-1185">Reference proteome</keyword>
<dbReference type="AlphaFoldDB" id="A0A7K1FS47"/>
<comment type="caution">
    <text evidence="1">The sequence shown here is derived from an EMBL/GenBank/DDBJ whole genome shotgun (WGS) entry which is preliminary data.</text>
</comment>
<name>A0A7K1FS47_9ACTN</name>
<organism evidence="1 2">
    <name type="scientific">Nakamurella alba</name>
    <dbReference type="NCBI Taxonomy" id="2665158"/>
    <lineage>
        <taxon>Bacteria</taxon>
        <taxon>Bacillati</taxon>
        <taxon>Actinomycetota</taxon>
        <taxon>Actinomycetes</taxon>
        <taxon>Nakamurellales</taxon>
        <taxon>Nakamurellaceae</taxon>
        <taxon>Nakamurella</taxon>
    </lineage>
</organism>
<dbReference type="EMBL" id="WLYK01000012">
    <property type="protein sequence ID" value="MTD16961.1"/>
    <property type="molecule type" value="Genomic_DNA"/>
</dbReference>
<sequence length="79" mass="8304">MTMLGFVETDEYVCWYSTLKVVDGRHGRSGDGLWYPGTDALFDFAGEAAPVGTFARAGLGWLCAAGGQRRPAGGADGES</sequence>
<protein>
    <submittedName>
        <fullName evidence="1">Uncharacterized protein</fullName>
    </submittedName>
</protein>
<gene>
    <name evidence="1" type="ORF">GIS00_23785</name>
</gene>
<proteinExistence type="predicted"/>
<evidence type="ECO:0000313" key="1">
    <source>
        <dbReference type="EMBL" id="MTD16961.1"/>
    </source>
</evidence>
<dbReference type="RefSeq" id="WP_154770962.1">
    <property type="nucleotide sequence ID" value="NZ_WLYK01000012.1"/>
</dbReference>
<accession>A0A7K1FS47</accession>
<dbReference type="Proteomes" id="UP000460221">
    <property type="component" value="Unassembled WGS sequence"/>
</dbReference>